<organism evidence="3">
    <name type="scientific">Oryza punctata</name>
    <name type="common">Red rice</name>
    <dbReference type="NCBI Taxonomy" id="4537"/>
    <lineage>
        <taxon>Eukaryota</taxon>
        <taxon>Viridiplantae</taxon>
        <taxon>Streptophyta</taxon>
        <taxon>Embryophyta</taxon>
        <taxon>Tracheophyta</taxon>
        <taxon>Spermatophyta</taxon>
        <taxon>Magnoliopsida</taxon>
        <taxon>Liliopsida</taxon>
        <taxon>Poales</taxon>
        <taxon>Poaceae</taxon>
        <taxon>BOP clade</taxon>
        <taxon>Oryzoideae</taxon>
        <taxon>Oryzeae</taxon>
        <taxon>Oryzinae</taxon>
        <taxon>Oryza</taxon>
    </lineage>
</organism>
<reference evidence="3" key="2">
    <citation type="submission" date="2018-05" db="EMBL/GenBank/DDBJ databases">
        <title>OpunRS2 (Oryza punctata Reference Sequence Version 2).</title>
        <authorList>
            <person name="Zhang J."/>
            <person name="Kudrna D."/>
            <person name="Lee S."/>
            <person name="Talag J."/>
            <person name="Welchert J."/>
            <person name="Wing R.A."/>
        </authorList>
    </citation>
    <scope>NUCLEOTIDE SEQUENCE [LARGE SCALE GENOMIC DNA]</scope>
</reference>
<keyword evidence="4" id="KW-1185">Reference proteome</keyword>
<dbReference type="EnsemblPlants" id="OPUNC12G03750.1">
    <property type="protein sequence ID" value="OPUNC12G03750.1"/>
    <property type="gene ID" value="OPUNC12G03750"/>
</dbReference>
<dbReference type="eggNOG" id="ENOG502RRRR">
    <property type="taxonomic scope" value="Eukaryota"/>
</dbReference>
<proteinExistence type="predicted"/>
<feature type="domain" description="DUF1618" evidence="2">
    <location>
        <begin position="305"/>
        <end position="422"/>
    </location>
</feature>
<protein>
    <recommendedName>
        <fullName evidence="2">DUF1618 domain-containing protein</fullName>
    </recommendedName>
</protein>
<feature type="compositionally biased region" description="Basic and acidic residues" evidence="1">
    <location>
        <begin position="100"/>
        <end position="121"/>
    </location>
</feature>
<feature type="compositionally biased region" description="Basic and acidic residues" evidence="1">
    <location>
        <begin position="595"/>
        <end position="614"/>
    </location>
</feature>
<evidence type="ECO:0000313" key="4">
    <source>
        <dbReference type="Proteomes" id="UP000026962"/>
    </source>
</evidence>
<dbReference type="Gramene" id="OPUNC12G03750.1">
    <property type="protein sequence ID" value="OPUNC12G03750.1"/>
    <property type="gene ID" value="OPUNC12G03750"/>
</dbReference>
<evidence type="ECO:0000256" key="1">
    <source>
        <dbReference type="SAM" id="MobiDB-lite"/>
    </source>
</evidence>
<name>A0A0E0MJZ3_ORYPU</name>
<sequence>MAQGGPPLCAPASTEDGGASPPRAPTGKGPGGAASPPPRADPMTKQGGTTPPRAPMVKGAGAASPPPRADPTTKEGGTPPPWAPMVKGTGAASPPPRADPTTKEEDAQRDPARNKDEEPPARRCSWVILQAVTRVKDLPPGEDLAFKLENPPGTSVLYVDKAVGFFNFIVPCVRPVFSVDLSRPTTPLIIVVHGSGMVVASAFNGKRYFCDAHTRVATMIPPLLPSKPSLTRAVISIGIVQDPNRAKYSTVACLLGTNSSPQFKELRCWTSTSSFQWVIKPLTSCSHHPGSQGGALGHWNKIWFVDLPFELLCCDPFVGKPELTYVTLPECCLMLVPDLRSRHNLQKQRCINISQGKICYVQLEEGMTCLWSLIDSGSPKWQLEYKAPLADIWNSNTYKTSGLTPGKVPDIAMVDPTDCAVLYFIEQDVMFSVDMRSKRVLMSKKLEMGTDFCYPSQFLHPWLIPSNIALRVSGGGGSSWLGGDVLPVWIEANLRLLLLLMVFLPPSHEVRIWTWAIQWIVQARGCPNDAHFDLGRLHFDGGPSPPWAPTGKGPEGAASPPLRAPTTEQGGTPPPQAPMVKGAGSASPPPQADSTTKEEDAQRDPARNKDEEAPARRCSWVILQAVTRGKDLPPREHLAFKLENPPGTSVLYVDKAIGYFNFIVPRAKPVFSLDLIIVVHGSGMVVASAFNGVRYFCDTHTRVATMIPPLLPFEPSLTRAVISIGIVQDPNRAEYSTNLSPQFKELRCWTSISSFLWVIKTLTNCSHHPVWGSQGGMLGHRNKIWFVDLPFPELTYVTLPESCLMLVPDLRSHHTLGKRRCIKISQGKICYAQLEEGSPKWLLADIWNGKTYKTSRLTPGKVPDIAMIDPTDCVALYFIEQDMMFSVDMRSKRVLMSKKLEMGTDFCYPSQFLHPWPIPSNMFAEGLVESNKLPSNDLHEQSDSEEDEESIMKLTRMMNMVINMLKGPSILDKLLGTIRGDQDDEQGPPPRAPVSIEDGGASPPWAPTGKGPGGAASPPLRAPTTKQGGTPPPRAPMVKGAGAASPPPRADPTIKEEDAQRDPARNKDEEAPARRYSCVKDLPPREDLAFKLENPPGTSVLYVDKAVGYFNFIVPRARHVFSVDLIIAVHGSGMVVASAFNGMRYFCDAHTRVTTMIPPLLPLEPSLTRAVISIGIVQDPNRVEYSTVACLLSTNLSPQFKELRCWMSISSFQWVIKTLTNCSHHPVWGSQGGVLGHRNKIWFVDLPFVLLCCDPFVDKPELTYVTLPESCLMLVPDLRSHHNLGKRHCIKISQGKICYAQLEEGSPKWPLADIWNGKTYKTSRLTPGKVPDIAMIDPTDCVALYFIEQDMMFSVDMRSKRVLMSKKLEMGTDFCYPSQFLHPWPIPSNMFAEGIQSNKLPSNDLHEQSDSEEDEESIMKLTRMMNMVINMLKGPSVLDKLPGSTSSRSLKL</sequence>
<dbReference type="InterPro" id="IPR011676">
    <property type="entry name" value="DUF1618"/>
</dbReference>
<dbReference type="PANTHER" id="PTHR33086">
    <property type="entry name" value="OS05G0468200 PROTEIN-RELATED"/>
    <property type="match status" value="1"/>
</dbReference>
<dbReference type="Pfam" id="PF07762">
    <property type="entry name" value="DUF1618"/>
    <property type="match status" value="1"/>
</dbReference>
<feature type="region of interest" description="Disordered" evidence="1">
    <location>
        <begin position="542"/>
        <end position="614"/>
    </location>
</feature>
<feature type="compositionally biased region" description="Basic and acidic residues" evidence="1">
    <location>
        <begin position="1052"/>
        <end position="1073"/>
    </location>
</feature>
<dbReference type="PANTHER" id="PTHR33086:SF6">
    <property type="entry name" value="OS01G0245532 PROTEIN"/>
    <property type="match status" value="1"/>
</dbReference>
<feature type="region of interest" description="Disordered" evidence="1">
    <location>
        <begin position="1"/>
        <end position="122"/>
    </location>
</feature>
<dbReference type="Proteomes" id="UP000026962">
    <property type="component" value="Chromosome 12"/>
</dbReference>
<dbReference type="OMA" id="FKELRCW"/>
<dbReference type="HOGENOM" id="CLU_251245_0_0_1"/>
<feature type="region of interest" description="Disordered" evidence="1">
    <location>
        <begin position="979"/>
        <end position="1073"/>
    </location>
</feature>
<evidence type="ECO:0000313" key="3">
    <source>
        <dbReference type="EnsemblPlants" id="OPUNC12G03750.1"/>
    </source>
</evidence>
<reference evidence="3" key="1">
    <citation type="submission" date="2015-04" db="UniProtKB">
        <authorList>
            <consortium name="EnsemblPlants"/>
        </authorList>
    </citation>
    <scope>IDENTIFICATION</scope>
</reference>
<evidence type="ECO:0000259" key="2">
    <source>
        <dbReference type="Pfam" id="PF07762"/>
    </source>
</evidence>
<accession>A0A0E0MJZ3</accession>